<keyword evidence="4" id="KW-0411">Iron-sulfur</keyword>
<dbReference type="PANTHER" id="PTHR43105:SF10">
    <property type="entry name" value="NADH-QUINONE OXIDOREDUCTASE SUBUNIT G"/>
    <property type="match status" value="1"/>
</dbReference>
<dbReference type="GO" id="GO:0051539">
    <property type="term" value="F:4 iron, 4 sulfur cluster binding"/>
    <property type="evidence" value="ECO:0007669"/>
    <property type="project" value="UniProtKB-KW"/>
</dbReference>
<dbReference type="Pfam" id="PF01568">
    <property type="entry name" value="Molydop_binding"/>
    <property type="match status" value="1"/>
</dbReference>
<dbReference type="AlphaFoldDB" id="A0A1G7VQZ2"/>
<dbReference type="InterPro" id="IPR006963">
    <property type="entry name" value="Mopterin_OxRdtase_4Fe-4S_dom"/>
</dbReference>
<accession>A0A1G7VQZ2</accession>
<evidence type="ECO:0000256" key="2">
    <source>
        <dbReference type="ARBA" id="ARBA00022723"/>
    </source>
</evidence>
<keyword evidence="7" id="KW-1185">Reference proteome</keyword>
<gene>
    <name evidence="6" type="ORF">SAMN05660324_3182</name>
</gene>
<dbReference type="SMART" id="SM00926">
    <property type="entry name" value="Molybdop_Fe4S4"/>
    <property type="match status" value="1"/>
</dbReference>
<feature type="domain" description="4Fe-4S Mo/W bis-MGD-type" evidence="5">
    <location>
        <begin position="9"/>
        <end position="61"/>
    </location>
</feature>
<dbReference type="GO" id="GO:0043546">
    <property type="term" value="F:molybdopterin cofactor binding"/>
    <property type="evidence" value="ECO:0007669"/>
    <property type="project" value="InterPro"/>
</dbReference>
<evidence type="ECO:0000256" key="1">
    <source>
        <dbReference type="ARBA" id="ARBA00022485"/>
    </source>
</evidence>
<dbReference type="InterPro" id="IPR006657">
    <property type="entry name" value="MoPterin_dinucl-bd_dom"/>
</dbReference>
<dbReference type="Pfam" id="PF04879">
    <property type="entry name" value="Molybdop_Fe4S4"/>
    <property type="match status" value="1"/>
</dbReference>
<dbReference type="SUPFAM" id="SSF50692">
    <property type="entry name" value="ADC-like"/>
    <property type="match status" value="1"/>
</dbReference>
<name>A0A1G7VQZ2_9ACTN</name>
<dbReference type="InterPro" id="IPR006656">
    <property type="entry name" value="Mopterin_OxRdtase"/>
</dbReference>
<proteinExistence type="predicted"/>
<dbReference type="CDD" id="cd00508">
    <property type="entry name" value="MopB_CT_Fdh-Nap-like"/>
    <property type="match status" value="1"/>
</dbReference>
<dbReference type="GO" id="GO:0022904">
    <property type="term" value="P:respiratory electron transport chain"/>
    <property type="evidence" value="ECO:0007669"/>
    <property type="project" value="TreeGrafter"/>
</dbReference>
<dbReference type="Gene3D" id="2.40.40.20">
    <property type="match status" value="1"/>
</dbReference>
<keyword evidence="3" id="KW-0408">Iron</keyword>
<keyword evidence="2" id="KW-0479">Metal-binding</keyword>
<evidence type="ECO:0000256" key="3">
    <source>
        <dbReference type="ARBA" id="ARBA00023004"/>
    </source>
</evidence>
<dbReference type="InterPro" id="IPR050123">
    <property type="entry name" value="Prok_molybdopt-oxidoreductase"/>
</dbReference>
<reference evidence="7" key="1">
    <citation type="submission" date="2016-10" db="EMBL/GenBank/DDBJ databases">
        <authorList>
            <person name="Varghese N."/>
            <person name="Submissions S."/>
        </authorList>
    </citation>
    <scope>NUCLEOTIDE SEQUENCE [LARGE SCALE GENOMIC DNA]</scope>
    <source>
        <strain evidence="7">DSM 44526</strain>
    </source>
</reference>
<evidence type="ECO:0000256" key="4">
    <source>
        <dbReference type="ARBA" id="ARBA00023014"/>
    </source>
</evidence>
<evidence type="ECO:0000313" key="7">
    <source>
        <dbReference type="Proteomes" id="UP000198863"/>
    </source>
</evidence>
<protein>
    <submittedName>
        <fullName evidence="6">Assimilatory nitrate reductase (NADH) alpha subunit apoprotein</fullName>
    </submittedName>
</protein>
<dbReference type="Gene3D" id="3.40.50.740">
    <property type="match status" value="1"/>
</dbReference>
<evidence type="ECO:0000259" key="5">
    <source>
        <dbReference type="SMART" id="SM00926"/>
    </source>
</evidence>
<dbReference type="RefSeq" id="WP_091064786.1">
    <property type="nucleotide sequence ID" value="NZ_FNCF01000004.1"/>
</dbReference>
<dbReference type="Gene3D" id="3.40.228.10">
    <property type="entry name" value="Dimethylsulfoxide Reductase, domain 2"/>
    <property type="match status" value="1"/>
</dbReference>
<keyword evidence="1" id="KW-0004">4Fe-4S</keyword>
<dbReference type="OrthoDB" id="7376058at2"/>
<sequence>MSTAVPARTRTTQTHCPYCALQCGIALTAGDRPATLVPADFPTNRGGLCSKGWSATELLDHPERLTRPLVRAVPGDRTSAFVETTWDAALDLVVDRLRSVQEAHGPDAVGCFGGGGLTNEQAYQFGKFARVALRTSQIDYNGRFCMSSAAGAANRAFGLDRGLPFPLADVGEADVLLLVGSNPADTMPPAMQYLDASREKGGRLFVVDPRRTATARAAELHLAPLPGTDLALANGLLHIALAEGLVDDHYVAARTTGWDAVRASVQAYWPDRVERLTGVPVAAMRRVVLALAGAGNAIVLTARGAEQHRHGTDTAQAWINLSLALGLVGRPGSGWGTVTGQGNGQGGREHGQKADQLPGYRMLADPAARAHVAAVWGVDPDTLPQPGRSAFELLDALGRDVHALLVLASNVAVSAPDARRVVRRLGDLQFLVVSDFFLSETAELADVVLPSAMWAEEDGTMTNLEGRVIRRRRTLDPPGEARDDLALLADLADRLGAGAHFSADPETVFTELGRASAGGKADYAGITWARVDAEQGVFWPCPAPDHPGTPRLFLDRFPTPDGRARFVAVEHVGAHEPPDAEHPYVLTTGRVMAQYQSGTQSRRSRSLQLVAPSPRCELHPDLAARYGIAHDDLVELTTRRGKARFTATVTDAVRPDVVFAPFHWGGGSSANALTDAALDPISRMPAFKTCAVAVARVGGPVEQVPAPTSQPVPVVLETAPRTPLTPTRRRTAAVKSTPRFLQGVFPLTGEGLTKPGPVDPALTYTVPSGASAQALYFRGGNSTDELVYVLLVRDGEPVRWFPIGAKGDVHVPLRVVEDLPGGTVVSLHAAAPAGTTGELVVDLGLVEV</sequence>
<dbReference type="InterPro" id="IPR009010">
    <property type="entry name" value="Asp_de-COase-like_dom_sf"/>
</dbReference>
<dbReference type="PANTHER" id="PTHR43105">
    <property type="entry name" value="RESPIRATORY NITRATE REDUCTASE"/>
    <property type="match status" value="1"/>
</dbReference>
<evidence type="ECO:0000313" key="6">
    <source>
        <dbReference type="EMBL" id="SDG62225.1"/>
    </source>
</evidence>
<dbReference type="GO" id="GO:0003954">
    <property type="term" value="F:NADH dehydrogenase activity"/>
    <property type="evidence" value="ECO:0007669"/>
    <property type="project" value="TreeGrafter"/>
</dbReference>
<dbReference type="GO" id="GO:0046872">
    <property type="term" value="F:metal ion binding"/>
    <property type="evidence" value="ECO:0007669"/>
    <property type="project" value="UniProtKB-KW"/>
</dbReference>
<organism evidence="6 7">
    <name type="scientific">Klenkia brasiliensis</name>
    <dbReference type="NCBI Taxonomy" id="333142"/>
    <lineage>
        <taxon>Bacteria</taxon>
        <taxon>Bacillati</taxon>
        <taxon>Actinomycetota</taxon>
        <taxon>Actinomycetes</taxon>
        <taxon>Geodermatophilales</taxon>
        <taxon>Geodermatophilaceae</taxon>
        <taxon>Klenkia</taxon>
    </lineage>
</organism>
<dbReference type="Proteomes" id="UP000198863">
    <property type="component" value="Unassembled WGS sequence"/>
</dbReference>
<dbReference type="Gene3D" id="2.20.25.90">
    <property type="entry name" value="ADC-like domains"/>
    <property type="match status" value="1"/>
</dbReference>
<dbReference type="SUPFAM" id="SSF53706">
    <property type="entry name" value="Formate dehydrogenase/DMSO reductase, domains 1-3"/>
    <property type="match status" value="1"/>
</dbReference>
<dbReference type="Pfam" id="PF00384">
    <property type="entry name" value="Molybdopterin"/>
    <property type="match status" value="1"/>
</dbReference>
<dbReference type="EMBL" id="FNCF01000004">
    <property type="protein sequence ID" value="SDG62225.1"/>
    <property type="molecule type" value="Genomic_DNA"/>
</dbReference>
<dbReference type="GO" id="GO:0016020">
    <property type="term" value="C:membrane"/>
    <property type="evidence" value="ECO:0007669"/>
    <property type="project" value="TreeGrafter"/>
</dbReference>